<name>A0ABQ1Z0P5_9BACT</name>
<protein>
    <recommendedName>
        <fullName evidence="2">Secretion system C-terminal sorting domain-containing protein</fullName>
    </recommendedName>
</protein>
<evidence type="ECO:0000313" key="4">
    <source>
        <dbReference type="Proteomes" id="UP000600214"/>
    </source>
</evidence>
<dbReference type="EMBL" id="BMIA01000003">
    <property type="protein sequence ID" value="GGH43629.1"/>
    <property type="molecule type" value="Genomic_DNA"/>
</dbReference>
<dbReference type="InterPro" id="IPR026444">
    <property type="entry name" value="Secre_tail"/>
</dbReference>
<accession>A0ABQ1Z0P5</accession>
<dbReference type="NCBIfam" id="TIGR04183">
    <property type="entry name" value="Por_Secre_tail"/>
    <property type="match status" value="1"/>
</dbReference>
<feature type="domain" description="Secretion system C-terminal sorting" evidence="2">
    <location>
        <begin position="1346"/>
        <end position="1413"/>
    </location>
</feature>
<evidence type="ECO:0000256" key="1">
    <source>
        <dbReference type="SAM" id="SignalP"/>
    </source>
</evidence>
<sequence>MSKFYACILAMWLCVHFTAFAQTATISLSYDNSSNICINSTYRLGITTTGTFGADNKFSVQIRKSEYSSTVTDVPAVLVNGRLEFTLKDSANFAGSYVQFRAIASSPKTESVWSGSIQMYTKGRIILNPENKTDTLNAFDNASILFGWNSVGDARVTLNDSTRLNLSSYSIPSSAQHTVTIPDNFPGYTIAHAENNCGAMQVSGTYRPVINATSIKIAGVTPSAICEGSDVRVSFSTAGTPFTAQTRYRLRFTEVYYSSNAPITVETPATLTNGVLVATFPTQLQIKTNKEFTVRIITDNPATLSSGPAVQVSLWPKTGATFNTSSQTLTQFGPASLGINTTGLPPMTVELTDGTKSTSGYGTIDIPIFPITDQEYRIKSVTSGCGTVEITNPETVRIKVKPGIRIYEGNTAQTLCSGSNARLRFVTSAAITDATKFTVQVYNGYTSQYETYNATRSGEYLEFALPNRTGGTSYTFQIYTTNPAMSSQIASVNVQTMPNLTYASRQNTFVFKLPTKVQIGYEFEGGGPFTVEAQDGTVKTYDSNVYDVEQLFVRESMDYKIKSIANGCFKNTNPRNVRLTVSPSSEPGIYLEPLKTAICSDDSLEITFGTVGQFTAGNRFSIQTNAPCCNFQALRVVEKEGKYKIKLSIQALSAIETDIRIASTNPVLFSNEEHIRLQSPLTQFYLYPQAKAEEPWRYVASPSPGWGQILSLSANSQFQSIVYTENGVERTATFNQYNSSIPTNPKTGELSTYIVKSATNACGTYPVDLATYIQAMPYRIQFSQYNTPNYCADAPLSIPFGIVEGKSDNATFTLQIARSGSSEYQTIITGEKGSIIKTTVPKGMEPGYYNIRLLSSEGSISDPLGVQISTPPTAILTPGNSQPNPIRIDAGSGISLQVKTTGTAPISTVFSDNTRQEFYTGDQSWYTYPLKSQEYSIRSVSNVCGYGTGSGAVNVIVNPKLSLYSPSGSVCEGGTVTVSYELNGDVDLSNEYIRFGISDQASSNVIMLDSTRSLKGIKNLTMPNSLPGSYYRIICTVEKYKIQSTLSVYVTTKPSVTLLGNTVINAGESTTLVIRSNKSTPDVNKFVLSDGSKGEVYSSGTAQVTVSPQKTTTYTISSVTNGCGNGTTTGSATVEVNPPSERSITVTTITSSSGYGLCTGDTIAIGYKTAGSFSAGNQFTVQLSDTTGRNFRAITTIPGSNPIKAVMPTDLVAGILYRIRVVASDANTASSAYASPMNVSQKARAKFASETVIFDGVKNPKVTVLLSGGGPWYYQFGTDANVINRQSSVPTDVVELFQASPSQYYRLFRVSNSCGNGIIDSPSIVKVEIVTATEPHVSVYQATVAPNPAQDVLAIRSEDGTEKSIRLISQNGNVVRTIKTRKREETLDIRDLSPGIYLLHIDAKGRKATFKVIKQ</sequence>
<organism evidence="3 4">
    <name type="scientific">Dyadobacter endophyticus</name>
    <dbReference type="NCBI Taxonomy" id="1749036"/>
    <lineage>
        <taxon>Bacteria</taxon>
        <taxon>Pseudomonadati</taxon>
        <taxon>Bacteroidota</taxon>
        <taxon>Cytophagia</taxon>
        <taxon>Cytophagales</taxon>
        <taxon>Spirosomataceae</taxon>
        <taxon>Dyadobacter</taxon>
    </lineage>
</organism>
<keyword evidence="1" id="KW-0732">Signal</keyword>
<dbReference type="Proteomes" id="UP000600214">
    <property type="component" value="Unassembled WGS sequence"/>
</dbReference>
<dbReference type="RefSeq" id="WP_188935606.1">
    <property type="nucleotide sequence ID" value="NZ_BMIA01000003.1"/>
</dbReference>
<comment type="caution">
    <text evidence="3">The sequence shown here is derived from an EMBL/GenBank/DDBJ whole genome shotgun (WGS) entry which is preliminary data.</text>
</comment>
<proteinExistence type="predicted"/>
<gene>
    <name evidence="3" type="ORF">GCM10007423_41150</name>
</gene>
<reference evidence="4" key="1">
    <citation type="journal article" date="2019" name="Int. J. Syst. Evol. Microbiol.">
        <title>The Global Catalogue of Microorganisms (GCM) 10K type strain sequencing project: providing services to taxonomists for standard genome sequencing and annotation.</title>
        <authorList>
            <consortium name="The Broad Institute Genomics Platform"/>
            <consortium name="The Broad Institute Genome Sequencing Center for Infectious Disease"/>
            <person name="Wu L."/>
            <person name="Ma J."/>
        </authorList>
    </citation>
    <scope>NUCLEOTIDE SEQUENCE [LARGE SCALE GENOMIC DNA]</scope>
    <source>
        <strain evidence="4">CGMCC 1.15288</strain>
    </source>
</reference>
<evidence type="ECO:0000313" key="3">
    <source>
        <dbReference type="EMBL" id="GGH43629.1"/>
    </source>
</evidence>
<evidence type="ECO:0000259" key="2">
    <source>
        <dbReference type="Pfam" id="PF18962"/>
    </source>
</evidence>
<dbReference type="Pfam" id="PF18962">
    <property type="entry name" value="Por_Secre_tail"/>
    <property type="match status" value="1"/>
</dbReference>
<keyword evidence="4" id="KW-1185">Reference proteome</keyword>
<feature type="signal peptide" evidence="1">
    <location>
        <begin position="1"/>
        <end position="21"/>
    </location>
</feature>
<feature type="chain" id="PRO_5046102179" description="Secretion system C-terminal sorting domain-containing protein" evidence="1">
    <location>
        <begin position="22"/>
        <end position="1415"/>
    </location>
</feature>